<evidence type="ECO:0000313" key="1">
    <source>
        <dbReference type="EMBL" id="EOQ97038.1"/>
    </source>
</evidence>
<dbReference type="EMBL" id="AOGZ02000014">
    <property type="protein sequence ID" value="EOQ97038.1"/>
    <property type="molecule type" value="Genomic_DNA"/>
</dbReference>
<organism evidence="1 2">
    <name type="scientific">Leptospira wolbachii serovar Codice str. CDC</name>
    <dbReference type="NCBI Taxonomy" id="1218599"/>
    <lineage>
        <taxon>Bacteria</taxon>
        <taxon>Pseudomonadati</taxon>
        <taxon>Spirochaetota</taxon>
        <taxon>Spirochaetia</taxon>
        <taxon>Leptospirales</taxon>
        <taxon>Leptospiraceae</taxon>
        <taxon>Leptospira</taxon>
    </lineage>
</organism>
<comment type="caution">
    <text evidence="1">The sequence shown here is derived from an EMBL/GenBank/DDBJ whole genome shotgun (WGS) entry which is preliminary data.</text>
</comment>
<evidence type="ECO:0000313" key="2">
    <source>
        <dbReference type="Proteomes" id="UP000013984"/>
    </source>
</evidence>
<reference evidence="1" key="1">
    <citation type="submission" date="2013-04" db="EMBL/GenBank/DDBJ databases">
        <authorList>
            <person name="Harkins D.M."/>
            <person name="Durkin A.S."/>
            <person name="Brinkac L.M."/>
            <person name="Haft D.H."/>
            <person name="Selengut J.D."/>
            <person name="Sanka R."/>
            <person name="DePew J."/>
            <person name="Purushe J."/>
            <person name="Galloway R.L."/>
            <person name="Vinetz J.M."/>
            <person name="Sutton G.G."/>
            <person name="Nierman W.C."/>
            <person name="Fouts D.E."/>
        </authorList>
    </citation>
    <scope>NUCLEOTIDE SEQUENCE [LARGE SCALE GENOMIC DNA]</scope>
    <source>
        <strain evidence="1">CDC</strain>
    </source>
</reference>
<dbReference type="RefSeq" id="WP_015682356.1">
    <property type="nucleotide sequence ID" value="NZ_AOGZ02000014.1"/>
</dbReference>
<accession>R9A486</accession>
<dbReference type="Proteomes" id="UP000013984">
    <property type="component" value="Unassembled WGS sequence"/>
</dbReference>
<name>R9A486_9LEPT</name>
<dbReference type="AlphaFoldDB" id="R9A486"/>
<keyword evidence="2" id="KW-1185">Reference proteome</keyword>
<proteinExistence type="predicted"/>
<evidence type="ECO:0008006" key="3">
    <source>
        <dbReference type="Google" id="ProtNLM"/>
    </source>
</evidence>
<protein>
    <recommendedName>
        <fullName evidence="3">PF07603 domain protein</fullName>
    </recommendedName>
</protein>
<sequence length="69" mass="8268">MRVPTIEELKLAYKSKITKSWDKYFSYYWSSTPAGQERYYYLYTYDGRGYPSTPINAKRSDVYGIRCIK</sequence>
<gene>
    <name evidence="1" type="ORF">LEP1GSC195_1857</name>
</gene>